<reference evidence="5" key="1">
    <citation type="submission" date="2023-06" db="EMBL/GenBank/DDBJ databases">
        <title>Conoideocrella luteorostrata (Hypocreales: Clavicipitaceae), a potential biocontrol fungus for elongate hemlock scale in United States Christmas tree production areas.</title>
        <authorList>
            <person name="Barrett H."/>
            <person name="Lovett B."/>
            <person name="Macias A.M."/>
            <person name="Stajich J.E."/>
            <person name="Kasson M.T."/>
        </authorList>
    </citation>
    <scope>NUCLEOTIDE SEQUENCE</scope>
    <source>
        <strain evidence="5">ARSEF 14590</strain>
    </source>
</reference>
<evidence type="ECO:0000313" key="5">
    <source>
        <dbReference type="EMBL" id="KAK2599994.1"/>
    </source>
</evidence>
<comment type="caution">
    <text evidence="5">The sequence shown here is derived from an EMBL/GenBank/DDBJ whole genome shotgun (WGS) entry which is preliminary data.</text>
</comment>
<dbReference type="GO" id="GO:0004499">
    <property type="term" value="F:N,N-dimethylaniline monooxygenase activity"/>
    <property type="evidence" value="ECO:0007669"/>
    <property type="project" value="InterPro"/>
</dbReference>
<name>A0AAJ0CST5_9HYPO</name>
<keyword evidence="4" id="KW-0560">Oxidoreductase</keyword>
<proteinExistence type="inferred from homology"/>
<gene>
    <name evidence="5" type="ORF">QQS21_005296</name>
</gene>
<comment type="similarity">
    <text evidence="1">Belongs to the FAD-binding monooxygenase family.</text>
</comment>
<keyword evidence="3" id="KW-0274">FAD</keyword>
<evidence type="ECO:0000256" key="4">
    <source>
        <dbReference type="ARBA" id="ARBA00023002"/>
    </source>
</evidence>
<evidence type="ECO:0000256" key="3">
    <source>
        <dbReference type="ARBA" id="ARBA00022827"/>
    </source>
</evidence>
<evidence type="ECO:0000313" key="6">
    <source>
        <dbReference type="Proteomes" id="UP001251528"/>
    </source>
</evidence>
<sequence length="563" mass="64247">MAKTVPTYSQFACIGSGFSGIGLGATLKRWYGITDVRIFERHSDLGGTWFANKYPGCACDVPSILYSFSFSLNAKWSQTLATADELWAYLKDVAREYDLERKISYQSEVTRCEWMAQTSRWRIHIHNLVTDETYVHECQFLFSGTGILVKPRPCDIPGAETFKGHLFHSAEWRQDVDVTDKNVVLVGNGCTACQIVPAIVNKTKHLSQFARSKHWIIPPINVPYTKVWQNIFEHVPGVLRSLRFLLFLFAENDMRGFYMTKAGERFRKYKESVAAEYMKQTAPAKFHDLLIPDFSIGCKRRIYDPGYCEALHAENISLSDEPIVEIVPEGVRTKNGEVTEADIIVLASGFATNQFLGGVDVIGRSGKTIEEHWSSWEGPEAYNCCALNDFPNFFMMLGPNTATGHTSTVMAIENSINFALRIIKPVLDGEAKFAEVRRDAEERYSREMQAALQKSVWFSGCHSWYNKKGADGKTWNAMTYPHWQPVYWYESFFPVSKDWIYPPTPGAARLRARRKALSFTKWMLVFVSALGATMTAKKYWHILSQIVPLTRLAIMQLRYKYKI</sequence>
<dbReference type="GO" id="GO:0050660">
    <property type="term" value="F:flavin adenine dinucleotide binding"/>
    <property type="evidence" value="ECO:0007669"/>
    <property type="project" value="InterPro"/>
</dbReference>
<evidence type="ECO:0000256" key="1">
    <source>
        <dbReference type="ARBA" id="ARBA00010139"/>
    </source>
</evidence>
<keyword evidence="2" id="KW-0285">Flavoprotein</keyword>
<dbReference type="SUPFAM" id="SSF51905">
    <property type="entry name" value="FAD/NAD(P)-binding domain"/>
    <property type="match status" value="2"/>
</dbReference>
<evidence type="ECO:0008006" key="7">
    <source>
        <dbReference type="Google" id="ProtNLM"/>
    </source>
</evidence>
<dbReference type="AlphaFoldDB" id="A0AAJ0CST5"/>
<dbReference type="InterPro" id="IPR051209">
    <property type="entry name" value="FAD-bind_Monooxygenase_sf"/>
</dbReference>
<accession>A0AAJ0CST5</accession>
<dbReference type="Gene3D" id="3.50.50.60">
    <property type="entry name" value="FAD/NAD(P)-binding domain"/>
    <property type="match status" value="2"/>
</dbReference>
<evidence type="ECO:0000256" key="2">
    <source>
        <dbReference type="ARBA" id="ARBA00022630"/>
    </source>
</evidence>
<dbReference type="Proteomes" id="UP001251528">
    <property type="component" value="Unassembled WGS sequence"/>
</dbReference>
<dbReference type="Pfam" id="PF00743">
    <property type="entry name" value="FMO-like"/>
    <property type="match status" value="1"/>
</dbReference>
<keyword evidence="6" id="KW-1185">Reference proteome</keyword>
<dbReference type="InterPro" id="IPR020946">
    <property type="entry name" value="Flavin_mOase-like"/>
</dbReference>
<dbReference type="PANTHER" id="PTHR42877:SF10">
    <property type="entry name" value="L-ORNITHINE N(5)-OXYGENASE"/>
    <property type="match status" value="1"/>
</dbReference>
<dbReference type="GO" id="GO:0050661">
    <property type="term" value="F:NADP binding"/>
    <property type="evidence" value="ECO:0007669"/>
    <property type="project" value="InterPro"/>
</dbReference>
<protein>
    <recommendedName>
        <fullName evidence="7">Monooxygenase</fullName>
    </recommendedName>
</protein>
<organism evidence="5 6">
    <name type="scientific">Conoideocrella luteorostrata</name>
    <dbReference type="NCBI Taxonomy" id="1105319"/>
    <lineage>
        <taxon>Eukaryota</taxon>
        <taxon>Fungi</taxon>
        <taxon>Dikarya</taxon>
        <taxon>Ascomycota</taxon>
        <taxon>Pezizomycotina</taxon>
        <taxon>Sordariomycetes</taxon>
        <taxon>Hypocreomycetidae</taxon>
        <taxon>Hypocreales</taxon>
        <taxon>Clavicipitaceae</taxon>
        <taxon>Conoideocrella</taxon>
    </lineage>
</organism>
<dbReference type="EMBL" id="JASWJB010000086">
    <property type="protein sequence ID" value="KAK2599994.1"/>
    <property type="molecule type" value="Genomic_DNA"/>
</dbReference>
<dbReference type="PANTHER" id="PTHR42877">
    <property type="entry name" value="L-ORNITHINE N(5)-MONOOXYGENASE-RELATED"/>
    <property type="match status" value="1"/>
</dbReference>
<dbReference type="InterPro" id="IPR036188">
    <property type="entry name" value="FAD/NAD-bd_sf"/>
</dbReference>